<feature type="compositionally biased region" description="Polar residues" evidence="6">
    <location>
        <begin position="31"/>
        <end position="41"/>
    </location>
</feature>
<evidence type="ECO:0000313" key="8">
    <source>
        <dbReference type="Proteomes" id="UP000815677"/>
    </source>
</evidence>
<keyword evidence="5" id="KW-0663">Pyridoxal phosphate</keyword>
<evidence type="ECO:0000256" key="3">
    <source>
        <dbReference type="ARBA" id="ARBA00022576"/>
    </source>
</evidence>
<dbReference type="InterPro" id="IPR050859">
    <property type="entry name" value="Class-I_PLP-dep_aminotransf"/>
</dbReference>
<feature type="region of interest" description="Disordered" evidence="6">
    <location>
        <begin position="241"/>
        <end position="272"/>
    </location>
</feature>
<comment type="similarity">
    <text evidence="2">Belongs to the class-I pyridoxal-phosphate-dependent aminotransferase family.</text>
</comment>
<organism evidence="7 8">
    <name type="scientific">Mycena chlorophos</name>
    <name type="common">Agaric fungus</name>
    <name type="synonym">Agaricus chlorophos</name>
    <dbReference type="NCBI Taxonomy" id="658473"/>
    <lineage>
        <taxon>Eukaryota</taxon>
        <taxon>Fungi</taxon>
        <taxon>Dikarya</taxon>
        <taxon>Basidiomycota</taxon>
        <taxon>Agaricomycotina</taxon>
        <taxon>Agaricomycetes</taxon>
        <taxon>Agaricomycetidae</taxon>
        <taxon>Agaricales</taxon>
        <taxon>Marasmiineae</taxon>
        <taxon>Mycenaceae</taxon>
        <taxon>Mycena</taxon>
    </lineage>
</organism>
<dbReference type="Gene3D" id="3.40.640.10">
    <property type="entry name" value="Type I PLP-dependent aspartate aminotransferase-like (Major domain)"/>
    <property type="match status" value="1"/>
</dbReference>
<gene>
    <name evidence="7" type="ORF">MCHLO_10503</name>
</gene>
<evidence type="ECO:0000256" key="6">
    <source>
        <dbReference type="SAM" id="MobiDB-lite"/>
    </source>
</evidence>
<dbReference type="PANTHER" id="PTHR42790:SF19">
    <property type="entry name" value="KYNURENINE_ALPHA-AMINOADIPATE AMINOTRANSFERASE, MITOCHONDRIAL"/>
    <property type="match status" value="1"/>
</dbReference>
<dbReference type="Proteomes" id="UP000815677">
    <property type="component" value="Unassembled WGS sequence"/>
</dbReference>
<keyword evidence="8" id="KW-1185">Reference proteome</keyword>
<sequence length="272" mass="29914">MWLLAAQTPRIAPCSRDRAGRQRDALPVVSSMGSSTTNPQQRRVALPLALESLLESFYADLLSNVAKSRVLSQDNPGVLSLLAGKPNPRVVPVHRLAFTARLPPNANSELATQISVISLPSADLRAVLQYGLTACLPALVEWFSRLQRVVHGREKGEGWTLIIGNGSQDLLAKVRGRVWIRMPRMPTGLLGLMSRFLTQATRSLPPVYAGVIPVFQSAVCEQIEVITDADGITTTALRSSLHDWPTSRKKPRVVHDSRRQPHGRYHDCRAPS</sequence>
<evidence type="ECO:0000256" key="4">
    <source>
        <dbReference type="ARBA" id="ARBA00022679"/>
    </source>
</evidence>
<protein>
    <submittedName>
        <fullName evidence="7">TdiD protein</fullName>
    </submittedName>
</protein>
<dbReference type="InterPro" id="IPR015421">
    <property type="entry name" value="PyrdxlP-dep_Trfase_major"/>
</dbReference>
<feature type="region of interest" description="Disordered" evidence="6">
    <location>
        <begin position="14"/>
        <end position="41"/>
    </location>
</feature>
<dbReference type="PANTHER" id="PTHR42790">
    <property type="entry name" value="AMINOTRANSFERASE"/>
    <property type="match status" value="1"/>
</dbReference>
<evidence type="ECO:0000256" key="5">
    <source>
        <dbReference type="ARBA" id="ARBA00022898"/>
    </source>
</evidence>
<evidence type="ECO:0000256" key="2">
    <source>
        <dbReference type="ARBA" id="ARBA00007441"/>
    </source>
</evidence>
<keyword evidence="4" id="KW-0808">Transferase</keyword>
<evidence type="ECO:0000256" key="1">
    <source>
        <dbReference type="ARBA" id="ARBA00001933"/>
    </source>
</evidence>
<evidence type="ECO:0000313" key="7">
    <source>
        <dbReference type="EMBL" id="GAT53559.1"/>
    </source>
</evidence>
<reference evidence="7" key="1">
    <citation type="submission" date="2014-09" db="EMBL/GenBank/DDBJ databases">
        <title>Genome sequence of the luminous mushroom Mycena chlorophos for searching fungal bioluminescence genes.</title>
        <authorList>
            <person name="Tanaka Y."/>
            <person name="Kasuga D."/>
            <person name="Oba Y."/>
            <person name="Hase S."/>
            <person name="Sato K."/>
            <person name="Oba Y."/>
            <person name="Sakakibara Y."/>
        </authorList>
    </citation>
    <scope>NUCLEOTIDE SEQUENCE</scope>
</reference>
<accession>A0ABQ0LSG2</accession>
<keyword evidence="3" id="KW-0032">Aminotransferase</keyword>
<comment type="cofactor">
    <cofactor evidence="1">
        <name>pyridoxal 5'-phosphate</name>
        <dbReference type="ChEBI" id="CHEBI:597326"/>
    </cofactor>
</comment>
<dbReference type="EMBL" id="DF848406">
    <property type="protein sequence ID" value="GAT53559.1"/>
    <property type="molecule type" value="Genomic_DNA"/>
</dbReference>
<name>A0ABQ0LSG2_MYCCL</name>
<feature type="compositionally biased region" description="Basic and acidic residues" evidence="6">
    <location>
        <begin position="253"/>
        <end position="272"/>
    </location>
</feature>
<feature type="compositionally biased region" description="Basic and acidic residues" evidence="6">
    <location>
        <begin position="15"/>
        <end position="24"/>
    </location>
</feature>
<proteinExistence type="inferred from homology"/>